<dbReference type="GO" id="GO:0004181">
    <property type="term" value="F:metallocarboxypeptidase activity"/>
    <property type="evidence" value="ECO:0007669"/>
    <property type="project" value="InterPro"/>
</dbReference>
<name>A0A2V3IIW4_9FLOR</name>
<dbReference type="AlphaFoldDB" id="A0A2V3IIW4"/>
<protein>
    <submittedName>
        <fullName evidence="2">Thermostable carboxypeptidase 1</fullName>
    </submittedName>
</protein>
<dbReference type="PRINTS" id="PR00998">
    <property type="entry name" value="CRBOXYPTASET"/>
</dbReference>
<dbReference type="PIRSF" id="PIRSF006615">
    <property type="entry name" value="Zn_crbxpep_Taq"/>
    <property type="match status" value="1"/>
</dbReference>
<dbReference type="GO" id="GO:0006508">
    <property type="term" value="P:proteolysis"/>
    <property type="evidence" value="ECO:0007669"/>
    <property type="project" value="InterPro"/>
</dbReference>
<comment type="caution">
    <text evidence="2">The sequence shown here is derived from an EMBL/GenBank/DDBJ whole genome shotgun (WGS) entry which is preliminary data.</text>
</comment>
<dbReference type="Proteomes" id="UP000247409">
    <property type="component" value="Unassembled WGS sequence"/>
</dbReference>
<dbReference type="OrthoDB" id="10249837at2759"/>
<evidence type="ECO:0000313" key="2">
    <source>
        <dbReference type="EMBL" id="PXF41060.1"/>
    </source>
</evidence>
<dbReference type="InterPro" id="IPR001333">
    <property type="entry name" value="Peptidase_M32_Taq"/>
</dbReference>
<dbReference type="Gene3D" id="1.10.1370.30">
    <property type="match status" value="1"/>
</dbReference>
<sequence length="508" mass="56873">MSVVPPAPFADLCSLCKDLSDLSAISGLLGWDEQVMMPSGATSARARQKAAMAAVIHEKATSKQLASAIAAAKQISSQLGPFESATVRDADRNYEMAVGVPSELERKIASKEVESVHAWVAAREKSDYQAFESHIREMLALVKEKAVSMKPSAKTYDTMIDVFERGMTAERLTEIFDSVAEPLKIVLDKVLDMKEKSTKKVHPALLGGDDWDVHKQAQLSKDICQVLGFDMDKGRIDVSVHPFTGGAGQDDVRITTRYSKELPFEGIMGTIHETGHAMYEQGRNDKYAGLPVSDALSMGVHESQSLFWERMIGQNVNFWHAVLPKIHEKLPHTKQVSAEDLFFAVNQVNRGFIRVDADELTYPFHVILRFELEKQLVDGTLDVKDLPSAWNEGMRKHLGVEVPNDKMGCLQDIHWPSGAFGYFPSYTLGAMTAAQLFQHLKTEVMPDVEDKLRNGEFEGVREWLRSEIHEVGSLYPSLDDLLQKVTGEPLNAQYFLQYLEDKYTRMYA</sequence>
<gene>
    <name evidence="2" type="ORF">BWQ96_09225</name>
</gene>
<reference evidence="2 3" key="1">
    <citation type="journal article" date="2018" name="Mol. Biol. Evol.">
        <title>Analysis of the draft genome of the red seaweed Gracilariopsis chorda provides insights into genome size evolution in Rhodophyta.</title>
        <authorList>
            <person name="Lee J."/>
            <person name="Yang E.C."/>
            <person name="Graf L."/>
            <person name="Yang J.H."/>
            <person name="Qiu H."/>
            <person name="Zel Zion U."/>
            <person name="Chan C.X."/>
            <person name="Stephens T.G."/>
            <person name="Weber A.P.M."/>
            <person name="Boo G.H."/>
            <person name="Boo S.M."/>
            <person name="Kim K.M."/>
            <person name="Shin Y."/>
            <person name="Jung M."/>
            <person name="Lee S.J."/>
            <person name="Yim H.S."/>
            <person name="Lee J.H."/>
            <person name="Bhattacharya D."/>
            <person name="Yoon H.S."/>
        </authorList>
    </citation>
    <scope>NUCLEOTIDE SEQUENCE [LARGE SCALE GENOMIC DNA]</scope>
    <source>
        <strain evidence="2 3">SKKU-2015</strain>
        <tissue evidence="2">Whole body</tissue>
    </source>
</reference>
<dbReference type="PROSITE" id="PS52034">
    <property type="entry name" value="PEPTIDASE_M32"/>
    <property type="match status" value="1"/>
</dbReference>
<accession>A0A2V3IIW4</accession>
<dbReference type="PANTHER" id="PTHR34217:SF1">
    <property type="entry name" value="CARBOXYPEPTIDASE 1"/>
    <property type="match status" value="1"/>
</dbReference>
<keyword evidence="2" id="KW-0378">Hydrolase</keyword>
<dbReference type="CDD" id="cd06460">
    <property type="entry name" value="M32_Taq"/>
    <property type="match status" value="1"/>
</dbReference>
<dbReference type="SUPFAM" id="SSF55486">
    <property type="entry name" value="Metalloproteases ('zincins'), catalytic domain"/>
    <property type="match status" value="1"/>
</dbReference>
<dbReference type="PANTHER" id="PTHR34217">
    <property type="entry name" value="METAL-DEPENDENT CARBOXYPEPTIDASE"/>
    <property type="match status" value="1"/>
</dbReference>
<evidence type="ECO:0000256" key="1">
    <source>
        <dbReference type="PIRSR" id="PIRSR006615-2"/>
    </source>
</evidence>
<proteinExistence type="predicted"/>
<dbReference type="EMBL" id="NBIV01000238">
    <property type="protein sequence ID" value="PXF41060.1"/>
    <property type="molecule type" value="Genomic_DNA"/>
</dbReference>
<dbReference type="Pfam" id="PF02074">
    <property type="entry name" value="Peptidase_M32"/>
    <property type="match status" value="1"/>
</dbReference>
<keyword evidence="3" id="KW-1185">Reference proteome</keyword>
<organism evidence="2 3">
    <name type="scientific">Gracilariopsis chorda</name>
    <dbReference type="NCBI Taxonomy" id="448386"/>
    <lineage>
        <taxon>Eukaryota</taxon>
        <taxon>Rhodophyta</taxon>
        <taxon>Florideophyceae</taxon>
        <taxon>Rhodymeniophycidae</taxon>
        <taxon>Gracilariales</taxon>
        <taxon>Gracilariaceae</taxon>
        <taxon>Gracilariopsis</taxon>
    </lineage>
</organism>
<keyword evidence="2" id="KW-0645">Protease</keyword>
<feature type="active site" description="Proton donor/acceptor" evidence="1">
    <location>
        <position position="273"/>
    </location>
</feature>
<evidence type="ECO:0000313" key="3">
    <source>
        <dbReference type="Proteomes" id="UP000247409"/>
    </source>
</evidence>
<keyword evidence="2" id="KW-0121">Carboxypeptidase</keyword>